<name>A0ABR2J9K7_9PEZI</name>
<reference evidence="2 3" key="1">
    <citation type="journal article" date="2024" name="IMA Fungus">
        <title>Apiospora arundinis, a panoply of carbohydrate-active enzymes and secondary metabolites.</title>
        <authorList>
            <person name="Sorensen T."/>
            <person name="Petersen C."/>
            <person name="Muurmann A.T."/>
            <person name="Christiansen J.V."/>
            <person name="Brundto M.L."/>
            <person name="Overgaard C.K."/>
            <person name="Boysen A.T."/>
            <person name="Wollenberg R.D."/>
            <person name="Larsen T.O."/>
            <person name="Sorensen J.L."/>
            <person name="Nielsen K.L."/>
            <person name="Sondergaard T.E."/>
        </authorList>
    </citation>
    <scope>NUCLEOTIDE SEQUENCE [LARGE SCALE GENOMIC DNA]</scope>
    <source>
        <strain evidence="2 3">AAU 773</strain>
    </source>
</reference>
<protein>
    <submittedName>
        <fullName evidence="2">Uncharacterized protein</fullName>
    </submittedName>
</protein>
<feature type="region of interest" description="Disordered" evidence="1">
    <location>
        <begin position="1"/>
        <end position="73"/>
    </location>
</feature>
<dbReference type="EMBL" id="JAPCWZ010000003">
    <property type="protein sequence ID" value="KAK8874386.1"/>
    <property type="molecule type" value="Genomic_DNA"/>
</dbReference>
<sequence length="73" mass="8136">MSTMWDRLRPGQSARNKDGGAPALKQKKLEQWQNSRSATSSPTPTRPPRPTGYSYEIQGGASRRPPRDLTPDL</sequence>
<accession>A0ABR2J9K7</accession>
<evidence type="ECO:0000313" key="3">
    <source>
        <dbReference type="Proteomes" id="UP001390339"/>
    </source>
</evidence>
<evidence type="ECO:0000313" key="2">
    <source>
        <dbReference type="EMBL" id="KAK8874386.1"/>
    </source>
</evidence>
<gene>
    <name evidence="2" type="ORF">PGQ11_004900</name>
</gene>
<evidence type="ECO:0000256" key="1">
    <source>
        <dbReference type="SAM" id="MobiDB-lite"/>
    </source>
</evidence>
<dbReference type="Proteomes" id="UP001390339">
    <property type="component" value="Unassembled WGS sequence"/>
</dbReference>
<keyword evidence="3" id="KW-1185">Reference proteome</keyword>
<comment type="caution">
    <text evidence="2">The sequence shown here is derived from an EMBL/GenBank/DDBJ whole genome shotgun (WGS) entry which is preliminary data.</text>
</comment>
<organism evidence="2 3">
    <name type="scientific">Apiospora arundinis</name>
    <dbReference type="NCBI Taxonomy" id="335852"/>
    <lineage>
        <taxon>Eukaryota</taxon>
        <taxon>Fungi</taxon>
        <taxon>Dikarya</taxon>
        <taxon>Ascomycota</taxon>
        <taxon>Pezizomycotina</taxon>
        <taxon>Sordariomycetes</taxon>
        <taxon>Xylariomycetidae</taxon>
        <taxon>Amphisphaeriales</taxon>
        <taxon>Apiosporaceae</taxon>
        <taxon>Apiospora</taxon>
    </lineage>
</organism>
<proteinExistence type="predicted"/>